<evidence type="ECO:0000313" key="3">
    <source>
        <dbReference type="Proteomes" id="UP000641954"/>
    </source>
</evidence>
<reference evidence="2 3" key="1">
    <citation type="journal article" date="2020" name="ISME J.">
        <title>Comparative genomics reveals insights into cyanobacterial evolution and habitat adaptation.</title>
        <authorList>
            <person name="Chen M.Y."/>
            <person name="Teng W.K."/>
            <person name="Zhao L."/>
            <person name="Hu C.X."/>
            <person name="Zhou Y.K."/>
            <person name="Han B.P."/>
            <person name="Song L.R."/>
            <person name="Shu W.S."/>
        </authorList>
    </citation>
    <scope>NUCLEOTIDE SEQUENCE [LARGE SCALE GENOMIC DNA]</scope>
    <source>
        <strain evidence="2 3">FACHB-1370</strain>
    </source>
</reference>
<comment type="caution">
    <text evidence="2">The sequence shown here is derived from an EMBL/GenBank/DDBJ whole genome shotgun (WGS) entry which is preliminary data.</text>
</comment>
<name>A0ABR8ELV5_9CYAN</name>
<sequence>MSAYEVLVTGHVREPPVGRGGMRGRGLKGRGEREERREERGERREERGERREKRGERREERGERRENFHGSPLSLASYAS</sequence>
<protein>
    <submittedName>
        <fullName evidence="2">Uncharacterized protein</fullName>
    </submittedName>
</protein>
<organism evidence="2 3">
    <name type="scientific">Planktothricoides raciborskii FACHB-1370</name>
    <dbReference type="NCBI Taxonomy" id="2949576"/>
    <lineage>
        <taxon>Bacteria</taxon>
        <taxon>Bacillati</taxon>
        <taxon>Cyanobacteriota</taxon>
        <taxon>Cyanophyceae</taxon>
        <taxon>Oscillatoriophycideae</taxon>
        <taxon>Oscillatoriales</taxon>
        <taxon>Oscillatoriaceae</taxon>
        <taxon>Planktothricoides</taxon>
    </lineage>
</organism>
<accession>A0ABR8ELV5</accession>
<dbReference type="Proteomes" id="UP000641954">
    <property type="component" value="Unassembled WGS sequence"/>
</dbReference>
<dbReference type="RefSeq" id="WP_190880726.1">
    <property type="nucleotide sequence ID" value="NZ_JACJSK010000083.1"/>
</dbReference>
<feature type="compositionally biased region" description="Basic and acidic residues" evidence="1">
    <location>
        <begin position="29"/>
        <end position="68"/>
    </location>
</feature>
<gene>
    <name evidence="2" type="ORF">H6G72_28310</name>
</gene>
<evidence type="ECO:0000256" key="1">
    <source>
        <dbReference type="SAM" id="MobiDB-lite"/>
    </source>
</evidence>
<evidence type="ECO:0000313" key="2">
    <source>
        <dbReference type="EMBL" id="MBD2547656.1"/>
    </source>
</evidence>
<proteinExistence type="predicted"/>
<dbReference type="EMBL" id="JACJSK010000083">
    <property type="protein sequence ID" value="MBD2547656.1"/>
    <property type="molecule type" value="Genomic_DNA"/>
</dbReference>
<feature type="region of interest" description="Disordered" evidence="1">
    <location>
        <begin position="1"/>
        <end position="80"/>
    </location>
</feature>
<keyword evidence="3" id="KW-1185">Reference proteome</keyword>